<accession>A0AAV7L3A5</accession>
<gene>
    <name evidence="1" type="ORF">NDU88_005065</name>
</gene>
<name>A0AAV7L3A5_PLEWA</name>
<evidence type="ECO:0000313" key="2">
    <source>
        <dbReference type="Proteomes" id="UP001066276"/>
    </source>
</evidence>
<protein>
    <submittedName>
        <fullName evidence="1">Uncharacterized protein</fullName>
    </submittedName>
</protein>
<proteinExistence type="predicted"/>
<reference evidence="1" key="1">
    <citation type="journal article" date="2022" name="bioRxiv">
        <title>Sequencing and chromosome-scale assembly of the giantPleurodeles waltlgenome.</title>
        <authorList>
            <person name="Brown T."/>
            <person name="Elewa A."/>
            <person name="Iarovenko S."/>
            <person name="Subramanian E."/>
            <person name="Araus A.J."/>
            <person name="Petzold A."/>
            <person name="Susuki M."/>
            <person name="Suzuki K.-i.T."/>
            <person name="Hayashi T."/>
            <person name="Toyoda A."/>
            <person name="Oliveira C."/>
            <person name="Osipova E."/>
            <person name="Leigh N.D."/>
            <person name="Simon A."/>
            <person name="Yun M.H."/>
        </authorList>
    </citation>
    <scope>NUCLEOTIDE SEQUENCE</scope>
    <source>
        <strain evidence="1">20211129_DDA</strain>
        <tissue evidence="1">Liver</tissue>
    </source>
</reference>
<dbReference type="EMBL" id="JANPWB010000016">
    <property type="protein sequence ID" value="KAJ1084925.1"/>
    <property type="molecule type" value="Genomic_DNA"/>
</dbReference>
<dbReference type="Proteomes" id="UP001066276">
    <property type="component" value="Chromosome 12"/>
</dbReference>
<evidence type="ECO:0000313" key="1">
    <source>
        <dbReference type="EMBL" id="KAJ1084925.1"/>
    </source>
</evidence>
<organism evidence="1 2">
    <name type="scientific">Pleurodeles waltl</name>
    <name type="common">Iberian ribbed newt</name>
    <dbReference type="NCBI Taxonomy" id="8319"/>
    <lineage>
        <taxon>Eukaryota</taxon>
        <taxon>Metazoa</taxon>
        <taxon>Chordata</taxon>
        <taxon>Craniata</taxon>
        <taxon>Vertebrata</taxon>
        <taxon>Euteleostomi</taxon>
        <taxon>Amphibia</taxon>
        <taxon>Batrachia</taxon>
        <taxon>Caudata</taxon>
        <taxon>Salamandroidea</taxon>
        <taxon>Salamandridae</taxon>
        <taxon>Pleurodelinae</taxon>
        <taxon>Pleurodeles</taxon>
    </lineage>
</organism>
<sequence>MYGRYPARQRTIPKAWPVVARSLGSAGVYSFLMGPLGRRACPKRLLAFRAPKPKKGLLPAAAIALAEGASLMSAPPQYAQLCPSQTRTGKPAPQPYLY</sequence>
<dbReference type="AlphaFoldDB" id="A0AAV7L3A5"/>
<comment type="caution">
    <text evidence="1">The sequence shown here is derived from an EMBL/GenBank/DDBJ whole genome shotgun (WGS) entry which is preliminary data.</text>
</comment>
<keyword evidence="2" id="KW-1185">Reference proteome</keyword>